<evidence type="ECO:0000256" key="1">
    <source>
        <dbReference type="SAM" id="MobiDB-lite"/>
    </source>
</evidence>
<feature type="transmembrane region" description="Helical" evidence="2">
    <location>
        <begin position="141"/>
        <end position="158"/>
    </location>
</feature>
<sequence length="253" mass="29620">MAKLQSSNITVIGVMLILTTTIAFMSQKPIHEFDLLDTEKFYFSPFLFIIITLFMCAATVPKGSDIEEQKVRPLPTKEKRGYIMGLLMIIFVSIGAQIILWNIGWERLRSFNVFVISNMFMTSCFMFFVSHRMEDAYTTSYIQFYIPLFVYPATFFFFKFTAPSDSWLYHFYYNTFIITCILEIYAALAGELYQAIPKEVQEKPHVKRVHPNKSEESSDSDWERVSDEEEDDYDSAEDDEIEEEVKDEILIEI</sequence>
<feature type="transmembrane region" description="Helical" evidence="2">
    <location>
        <begin position="41"/>
        <end position="60"/>
    </location>
</feature>
<dbReference type="EMBL" id="PDUG01000006">
    <property type="protein sequence ID" value="PIC19142.1"/>
    <property type="molecule type" value="Genomic_DNA"/>
</dbReference>
<dbReference type="AlphaFoldDB" id="A0A2G5SVZ3"/>
<keyword evidence="2" id="KW-0472">Membrane</keyword>
<reference evidence="4" key="1">
    <citation type="submission" date="2017-10" db="EMBL/GenBank/DDBJ databases">
        <title>Rapid genome shrinkage in a self-fertile nematode reveals novel sperm competition proteins.</title>
        <authorList>
            <person name="Yin D."/>
            <person name="Schwarz E.M."/>
            <person name="Thomas C.G."/>
            <person name="Felde R.L."/>
            <person name="Korf I.F."/>
            <person name="Cutter A.D."/>
            <person name="Schartner C.M."/>
            <person name="Ralston E.J."/>
            <person name="Meyer B.J."/>
            <person name="Haag E.S."/>
        </authorList>
    </citation>
    <scope>NUCLEOTIDE SEQUENCE [LARGE SCALE GENOMIC DNA]</scope>
    <source>
        <strain evidence="4">JU1422</strain>
    </source>
</reference>
<evidence type="ECO:0000313" key="3">
    <source>
        <dbReference type="EMBL" id="PIC19142.1"/>
    </source>
</evidence>
<keyword evidence="4" id="KW-1185">Reference proteome</keyword>
<keyword evidence="2" id="KW-1133">Transmembrane helix</keyword>
<feature type="transmembrane region" description="Helical" evidence="2">
    <location>
        <begin position="7"/>
        <end position="26"/>
    </location>
</feature>
<evidence type="ECO:0000256" key="2">
    <source>
        <dbReference type="SAM" id="Phobius"/>
    </source>
</evidence>
<feature type="compositionally biased region" description="Basic and acidic residues" evidence="1">
    <location>
        <begin position="212"/>
        <end position="225"/>
    </location>
</feature>
<dbReference type="Proteomes" id="UP000230233">
    <property type="component" value="Chromosome X"/>
</dbReference>
<accession>A0A2G5SVZ3</accession>
<feature type="transmembrane region" description="Helical" evidence="2">
    <location>
        <begin position="170"/>
        <end position="188"/>
    </location>
</feature>
<comment type="caution">
    <text evidence="3">The sequence shown here is derived from an EMBL/GenBank/DDBJ whole genome shotgun (WGS) entry which is preliminary data.</text>
</comment>
<evidence type="ECO:0000313" key="4">
    <source>
        <dbReference type="Proteomes" id="UP000230233"/>
    </source>
</evidence>
<organism evidence="3 4">
    <name type="scientific">Caenorhabditis nigoni</name>
    <dbReference type="NCBI Taxonomy" id="1611254"/>
    <lineage>
        <taxon>Eukaryota</taxon>
        <taxon>Metazoa</taxon>
        <taxon>Ecdysozoa</taxon>
        <taxon>Nematoda</taxon>
        <taxon>Chromadorea</taxon>
        <taxon>Rhabditida</taxon>
        <taxon>Rhabditina</taxon>
        <taxon>Rhabditomorpha</taxon>
        <taxon>Rhabditoidea</taxon>
        <taxon>Rhabditidae</taxon>
        <taxon>Peloderinae</taxon>
        <taxon>Caenorhabditis</taxon>
    </lineage>
</organism>
<feature type="transmembrane region" description="Helical" evidence="2">
    <location>
        <begin position="81"/>
        <end position="104"/>
    </location>
</feature>
<name>A0A2G5SVZ3_9PELO</name>
<proteinExistence type="predicted"/>
<keyword evidence="2" id="KW-0812">Transmembrane</keyword>
<feature type="compositionally biased region" description="Acidic residues" evidence="1">
    <location>
        <begin position="226"/>
        <end position="253"/>
    </location>
</feature>
<protein>
    <submittedName>
        <fullName evidence="3">Uncharacterized protein</fullName>
    </submittedName>
</protein>
<feature type="region of interest" description="Disordered" evidence="1">
    <location>
        <begin position="204"/>
        <end position="253"/>
    </location>
</feature>
<gene>
    <name evidence="3" type="primary">Cni-F48E3.6</name>
    <name evidence="3" type="synonym">Cnig_chr_X.g24791</name>
    <name evidence="3" type="ORF">B9Z55_024791</name>
</gene>
<feature type="transmembrane region" description="Helical" evidence="2">
    <location>
        <begin position="110"/>
        <end position="129"/>
    </location>
</feature>